<dbReference type="GO" id="GO:0006313">
    <property type="term" value="P:DNA transposition"/>
    <property type="evidence" value="ECO:0007669"/>
    <property type="project" value="InterPro"/>
</dbReference>
<dbReference type="Pfam" id="PF01526">
    <property type="entry name" value="DDE_Tnp_Tn3"/>
    <property type="match status" value="1"/>
</dbReference>
<organism evidence="3 4">
    <name type="scientific">Sphaerisporangium siamense</name>
    <dbReference type="NCBI Taxonomy" id="795645"/>
    <lineage>
        <taxon>Bacteria</taxon>
        <taxon>Bacillati</taxon>
        <taxon>Actinomycetota</taxon>
        <taxon>Actinomycetes</taxon>
        <taxon>Streptosporangiales</taxon>
        <taxon>Streptosporangiaceae</taxon>
        <taxon>Sphaerisporangium</taxon>
    </lineage>
</organism>
<accession>A0A7W7GCJ5</accession>
<evidence type="ECO:0000259" key="2">
    <source>
        <dbReference type="Pfam" id="PF01526"/>
    </source>
</evidence>
<proteinExistence type="predicted"/>
<dbReference type="EMBL" id="JACHND010000001">
    <property type="protein sequence ID" value="MBB4703960.1"/>
    <property type="molecule type" value="Genomic_DNA"/>
</dbReference>
<protein>
    <recommendedName>
        <fullName evidence="2">Tn3 transposase DDE domain-containing protein</fullName>
    </recommendedName>
</protein>
<reference evidence="3 4" key="1">
    <citation type="submission" date="2020-08" db="EMBL/GenBank/DDBJ databases">
        <title>Sequencing the genomes of 1000 actinobacteria strains.</title>
        <authorList>
            <person name="Klenk H.-P."/>
        </authorList>
    </citation>
    <scope>NUCLEOTIDE SEQUENCE [LARGE SCALE GENOMIC DNA]</scope>
    <source>
        <strain evidence="3 4">DSM 45784</strain>
    </source>
</reference>
<keyword evidence="4" id="KW-1185">Reference proteome</keyword>
<evidence type="ECO:0000256" key="1">
    <source>
        <dbReference type="SAM" id="MobiDB-lite"/>
    </source>
</evidence>
<sequence>MLPRIDYPELLLEVHARTGMFDSFTHITGSHVRRDDLDITLAALTVARSCNVGLIPVIKAGAPALTAARLIGVEKGYFHGEGIAAASARLVDKQAEIDITADWGGELVASVGRAGHQGRPGHAGDPRPPFASAVRAHQLSRVLPVQPPGTGRPPARAA</sequence>
<dbReference type="InterPro" id="IPR002513">
    <property type="entry name" value="Tn3_Tnp_DDE_dom"/>
</dbReference>
<feature type="domain" description="Tn3 transposase DDE" evidence="2">
    <location>
        <begin position="9"/>
        <end position="111"/>
    </location>
</feature>
<evidence type="ECO:0000313" key="3">
    <source>
        <dbReference type="EMBL" id="MBB4703960.1"/>
    </source>
</evidence>
<gene>
    <name evidence="3" type="ORF">BJ982_005504</name>
</gene>
<dbReference type="GO" id="GO:0004803">
    <property type="term" value="F:transposase activity"/>
    <property type="evidence" value="ECO:0007669"/>
    <property type="project" value="InterPro"/>
</dbReference>
<name>A0A7W7GCJ5_9ACTN</name>
<comment type="caution">
    <text evidence="3">The sequence shown here is derived from an EMBL/GenBank/DDBJ whole genome shotgun (WGS) entry which is preliminary data.</text>
</comment>
<feature type="region of interest" description="Disordered" evidence="1">
    <location>
        <begin position="112"/>
        <end position="131"/>
    </location>
</feature>
<dbReference type="Proteomes" id="UP000542210">
    <property type="component" value="Unassembled WGS sequence"/>
</dbReference>
<dbReference type="RefSeq" id="WP_221482379.1">
    <property type="nucleotide sequence ID" value="NZ_BOOV01000001.1"/>
</dbReference>
<dbReference type="AlphaFoldDB" id="A0A7W7GCJ5"/>
<evidence type="ECO:0000313" key="4">
    <source>
        <dbReference type="Proteomes" id="UP000542210"/>
    </source>
</evidence>